<feature type="transmembrane region" description="Helical" evidence="10">
    <location>
        <begin position="179"/>
        <end position="202"/>
    </location>
</feature>
<name>A0A6J8E8E1_MYTCO</name>
<evidence type="ECO:0000256" key="4">
    <source>
        <dbReference type="ARBA" id="ARBA00022989"/>
    </source>
</evidence>
<dbReference type="Proteomes" id="UP000507470">
    <property type="component" value="Unassembled WGS sequence"/>
</dbReference>
<dbReference type="AlphaFoldDB" id="A0A6J8E8E1"/>
<accession>A0A6J8E8E1</accession>
<dbReference type="OrthoDB" id="6161073at2759"/>
<keyword evidence="3 10" id="KW-0812">Transmembrane</keyword>
<keyword evidence="13" id="KW-1185">Reference proteome</keyword>
<dbReference type="InterPro" id="IPR017452">
    <property type="entry name" value="GPCR_Rhodpsn_7TM"/>
</dbReference>
<evidence type="ECO:0000259" key="11">
    <source>
        <dbReference type="PROSITE" id="PS50262"/>
    </source>
</evidence>
<evidence type="ECO:0000256" key="5">
    <source>
        <dbReference type="ARBA" id="ARBA00023040"/>
    </source>
</evidence>
<dbReference type="PANTHER" id="PTHR24246:SF27">
    <property type="entry name" value="ADENOSINE RECEPTOR, ISOFORM A"/>
    <property type="match status" value="1"/>
</dbReference>
<dbReference type="SUPFAM" id="SSF81321">
    <property type="entry name" value="Family A G protein-coupled receptor-like"/>
    <property type="match status" value="1"/>
</dbReference>
<evidence type="ECO:0000313" key="12">
    <source>
        <dbReference type="EMBL" id="CAC5416356.1"/>
    </source>
</evidence>
<evidence type="ECO:0000256" key="7">
    <source>
        <dbReference type="ARBA" id="ARBA00023170"/>
    </source>
</evidence>
<feature type="transmembrane region" description="Helical" evidence="10">
    <location>
        <begin position="267"/>
        <end position="285"/>
    </location>
</feature>
<keyword evidence="5" id="KW-0297">G-protein coupled receptor</keyword>
<dbReference type="Gene3D" id="1.20.1070.10">
    <property type="entry name" value="Rhodopsin 7-helix transmembrane proteins"/>
    <property type="match status" value="1"/>
</dbReference>
<feature type="transmembrane region" description="Helical" evidence="10">
    <location>
        <begin position="63"/>
        <end position="84"/>
    </location>
</feature>
<evidence type="ECO:0000256" key="9">
    <source>
        <dbReference type="ARBA" id="ARBA00023224"/>
    </source>
</evidence>
<dbReference type="PANTHER" id="PTHR24246">
    <property type="entry name" value="OLFACTORY RECEPTOR AND ADENOSINE RECEPTOR"/>
    <property type="match status" value="1"/>
</dbReference>
<keyword evidence="2" id="KW-1003">Cell membrane</keyword>
<keyword evidence="6 10" id="KW-0472">Membrane</keyword>
<keyword evidence="9" id="KW-0807">Transducer</keyword>
<protein>
    <submittedName>
        <fullName evidence="12">OLFR</fullName>
    </submittedName>
</protein>
<evidence type="ECO:0000256" key="8">
    <source>
        <dbReference type="ARBA" id="ARBA00023180"/>
    </source>
</evidence>
<dbReference type="PROSITE" id="PS50262">
    <property type="entry name" value="G_PROTEIN_RECEP_F1_2"/>
    <property type="match status" value="1"/>
</dbReference>
<dbReference type="Pfam" id="PF00001">
    <property type="entry name" value="7tm_1"/>
    <property type="match status" value="1"/>
</dbReference>
<proteinExistence type="predicted"/>
<keyword evidence="8" id="KW-0325">Glycoprotein</keyword>
<organism evidence="12 13">
    <name type="scientific">Mytilus coruscus</name>
    <name type="common">Sea mussel</name>
    <dbReference type="NCBI Taxonomy" id="42192"/>
    <lineage>
        <taxon>Eukaryota</taxon>
        <taxon>Metazoa</taxon>
        <taxon>Spiralia</taxon>
        <taxon>Lophotrochozoa</taxon>
        <taxon>Mollusca</taxon>
        <taxon>Bivalvia</taxon>
        <taxon>Autobranchia</taxon>
        <taxon>Pteriomorphia</taxon>
        <taxon>Mytilida</taxon>
        <taxon>Mytiloidea</taxon>
        <taxon>Mytilidae</taxon>
        <taxon>Mytilinae</taxon>
        <taxon>Mytilus</taxon>
    </lineage>
</organism>
<evidence type="ECO:0000256" key="2">
    <source>
        <dbReference type="ARBA" id="ARBA00022475"/>
    </source>
</evidence>
<keyword evidence="4 10" id="KW-1133">Transmembrane helix</keyword>
<feature type="transmembrane region" description="Helical" evidence="10">
    <location>
        <begin position="234"/>
        <end position="255"/>
    </location>
</feature>
<evidence type="ECO:0000256" key="6">
    <source>
        <dbReference type="ARBA" id="ARBA00023136"/>
    </source>
</evidence>
<feature type="transmembrane region" description="Helical" evidence="10">
    <location>
        <begin position="25"/>
        <end position="51"/>
    </location>
</feature>
<feature type="domain" description="G-protein coupled receptors family 1 profile" evidence="11">
    <location>
        <begin position="42"/>
        <end position="283"/>
    </location>
</feature>
<keyword evidence="7" id="KW-0675">Receptor</keyword>
<comment type="subcellular location">
    <subcellularLocation>
        <location evidence="1">Cell membrane</location>
        <topology evidence="1">Multi-pass membrane protein</topology>
    </subcellularLocation>
</comment>
<evidence type="ECO:0000256" key="3">
    <source>
        <dbReference type="ARBA" id="ARBA00022692"/>
    </source>
</evidence>
<dbReference type="EMBL" id="CACVKT020008629">
    <property type="protein sequence ID" value="CAC5416356.1"/>
    <property type="molecule type" value="Genomic_DNA"/>
</dbReference>
<evidence type="ECO:0000256" key="1">
    <source>
        <dbReference type="ARBA" id="ARBA00004651"/>
    </source>
</evidence>
<sequence length="384" mass="42984">MYLYATPLMENKTDNQTLSITNVGMFYILIGTAITPLCSAFLNIIFMVVLFRSHSLRNSRFHFLTLCLSIGDFLTMILTFALLLNSLLEELKLHVHYLCRLLSLLVYCSVLFSLCQTLLICVERYLATSVTNNLRRNVLAQKKLILLLFVLCVLYTSVLLGLGGFSLQSGCLGNQYTSLHMIFSEVPLILLFIAITVIYIITAVRIKQIITRVTFINNDTSSLQLSRRIIRLKINLFTLGLVLLILAISVVPRVAVALIGQSQNGNVGNVTLVIPPIFNPIIYCIRFVEVRNMLKPNCICRTTNKRSTGNSISMVQESFNIPRSQENSISLVQESLNIPRSLENSISVVRESFDIPLAPGNSISVVHESFNIPLEAETSKETNS</sequence>
<dbReference type="CDD" id="cd00637">
    <property type="entry name" value="7tm_classA_rhodopsin-like"/>
    <property type="match status" value="1"/>
</dbReference>
<feature type="transmembrane region" description="Helical" evidence="10">
    <location>
        <begin position="144"/>
        <end position="167"/>
    </location>
</feature>
<reference evidence="12 13" key="1">
    <citation type="submission" date="2020-06" db="EMBL/GenBank/DDBJ databases">
        <authorList>
            <person name="Li R."/>
            <person name="Bekaert M."/>
        </authorList>
    </citation>
    <scope>NUCLEOTIDE SEQUENCE [LARGE SCALE GENOMIC DNA]</scope>
    <source>
        <strain evidence="13">wild</strain>
    </source>
</reference>
<evidence type="ECO:0000313" key="13">
    <source>
        <dbReference type="Proteomes" id="UP000507470"/>
    </source>
</evidence>
<dbReference type="GO" id="GO:0005886">
    <property type="term" value="C:plasma membrane"/>
    <property type="evidence" value="ECO:0007669"/>
    <property type="project" value="UniProtKB-SubCell"/>
</dbReference>
<dbReference type="InterPro" id="IPR000276">
    <property type="entry name" value="GPCR_Rhodpsn"/>
</dbReference>
<gene>
    <name evidence="12" type="ORF">MCOR_48991</name>
</gene>
<evidence type="ECO:0000256" key="10">
    <source>
        <dbReference type="SAM" id="Phobius"/>
    </source>
</evidence>
<dbReference type="GO" id="GO:0004930">
    <property type="term" value="F:G protein-coupled receptor activity"/>
    <property type="evidence" value="ECO:0007669"/>
    <property type="project" value="UniProtKB-KW"/>
</dbReference>
<feature type="transmembrane region" description="Helical" evidence="10">
    <location>
        <begin position="104"/>
        <end position="123"/>
    </location>
</feature>